<proteinExistence type="predicted"/>
<dbReference type="Pfam" id="PF18125">
    <property type="entry name" value="RlmM_FDX"/>
    <property type="match status" value="1"/>
</dbReference>
<dbReference type="InterPro" id="IPR029063">
    <property type="entry name" value="SAM-dependent_MTases_sf"/>
</dbReference>
<feature type="domain" description="RlmM ferredoxin-like" evidence="9">
    <location>
        <begin position="9"/>
        <end position="71"/>
    </location>
</feature>
<feature type="binding site" evidence="7">
    <location>
        <begin position="226"/>
        <end position="229"/>
    </location>
    <ligand>
        <name>S-adenosyl-L-methionine</name>
        <dbReference type="ChEBI" id="CHEBI:59789"/>
    </ligand>
</feature>
<protein>
    <submittedName>
        <fullName evidence="11">23S rRNA (Cytidine(2498)-2'-O)-methyltransferase RlmM</fullName>
    </submittedName>
</protein>
<evidence type="ECO:0000313" key="12">
    <source>
        <dbReference type="Proteomes" id="UP000218896"/>
    </source>
</evidence>
<keyword evidence="3 11" id="KW-0489">Methyltransferase</keyword>
<keyword evidence="12" id="KW-1185">Reference proteome</keyword>
<dbReference type="PANTHER" id="PTHR37524:SF2">
    <property type="entry name" value="RIBOSOMAL RNA METHYLTRANSFERASE FTSJ DOMAIN-CONTAINING PROTEIN"/>
    <property type="match status" value="1"/>
</dbReference>
<dbReference type="Gene3D" id="3.30.70.2810">
    <property type="match status" value="1"/>
</dbReference>
<accession>A0A2A2F9A8</accession>
<dbReference type="GO" id="GO:0008168">
    <property type="term" value="F:methyltransferase activity"/>
    <property type="evidence" value="ECO:0007669"/>
    <property type="project" value="UniProtKB-KW"/>
</dbReference>
<comment type="caution">
    <text evidence="11">The sequence shown here is derived from an EMBL/GenBank/DDBJ whole genome shotgun (WGS) entry which is preliminary data.</text>
</comment>
<name>A0A2A2F9A8_9GAMM</name>
<dbReference type="NCBIfam" id="NF008734">
    <property type="entry name" value="PRK11760.1"/>
    <property type="match status" value="1"/>
</dbReference>
<organism evidence="11 12">
    <name type="scientific">Halovibrio salipaludis</name>
    <dbReference type="NCBI Taxonomy" id="2032626"/>
    <lineage>
        <taxon>Bacteria</taxon>
        <taxon>Pseudomonadati</taxon>
        <taxon>Pseudomonadota</taxon>
        <taxon>Gammaproteobacteria</taxon>
        <taxon>Oceanospirillales</taxon>
        <taxon>Halomonadaceae</taxon>
        <taxon>Halovibrio</taxon>
    </lineage>
</organism>
<evidence type="ECO:0000256" key="5">
    <source>
        <dbReference type="ARBA" id="ARBA00022691"/>
    </source>
</evidence>
<dbReference type="InterPro" id="IPR011224">
    <property type="entry name" value="rRNA_MeTrfase_M"/>
</dbReference>
<evidence type="ECO:0000256" key="1">
    <source>
        <dbReference type="ARBA" id="ARBA00022490"/>
    </source>
</evidence>
<dbReference type="AlphaFoldDB" id="A0A2A2F9A8"/>
<feature type="binding site" evidence="7">
    <location>
        <position position="245"/>
    </location>
    <ligand>
        <name>S-adenosyl-L-methionine</name>
        <dbReference type="ChEBI" id="CHEBI:59789"/>
    </ligand>
</feature>
<feature type="active site" description="Proton acceptor" evidence="6">
    <location>
        <position position="310"/>
    </location>
</feature>
<dbReference type="RefSeq" id="WP_095616991.1">
    <property type="nucleotide sequence ID" value="NZ_NSKD01000002.1"/>
</dbReference>
<evidence type="ECO:0000259" key="9">
    <source>
        <dbReference type="Pfam" id="PF18125"/>
    </source>
</evidence>
<dbReference type="Proteomes" id="UP000218896">
    <property type="component" value="Unassembled WGS sequence"/>
</dbReference>
<dbReference type="Pfam" id="PF01728">
    <property type="entry name" value="FtsJ"/>
    <property type="match status" value="1"/>
</dbReference>
<feature type="binding site" evidence="7">
    <location>
        <position position="265"/>
    </location>
    <ligand>
        <name>S-adenosyl-L-methionine</name>
        <dbReference type="ChEBI" id="CHEBI:59789"/>
    </ligand>
</feature>
<evidence type="ECO:0000256" key="3">
    <source>
        <dbReference type="ARBA" id="ARBA00022603"/>
    </source>
</evidence>
<feature type="binding site" evidence="7">
    <location>
        <position position="193"/>
    </location>
    <ligand>
        <name>S-adenosyl-L-methionine</name>
        <dbReference type="ChEBI" id="CHEBI:59789"/>
    </ligand>
</feature>
<feature type="binding site" evidence="7">
    <location>
        <position position="281"/>
    </location>
    <ligand>
        <name>S-adenosyl-L-methionine</name>
        <dbReference type="ChEBI" id="CHEBI:59789"/>
    </ligand>
</feature>
<keyword evidence="4 11" id="KW-0808">Transferase</keyword>
<keyword evidence="1" id="KW-0963">Cytoplasm</keyword>
<evidence type="ECO:0000256" key="2">
    <source>
        <dbReference type="ARBA" id="ARBA00022552"/>
    </source>
</evidence>
<keyword evidence="2" id="KW-0698">rRNA processing</keyword>
<evidence type="ECO:0000256" key="4">
    <source>
        <dbReference type="ARBA" id="ARBA00022679"/>
    </source>
</evidence>
<dbReference type="PIRSF" id="PIRSF028774">
    <property type="entry name" value="UCP028774"/>
    <property type="match status" value="1"/>
</dbReference>
<evidence type="ECO:0000259" key="10">
    <source>
        <dbReference type="Pfam" id="PF21239"/>
    </source>
</evidence>
<dbReference type="Gene3D" id="3.40.50.150">
    <property type="entry name" value="Vaccinia Virus protein VP39"/>
    <property type="match status" value="1"/>
</dbReference>
<evidence type="ECO:0000256" key="7">
    <source>
        <dbReference type="PIRSR" id="PIRSR028774-2"/>
    </source>
</evidence>
<gene>
    <name evidence="11" type="ORF">CK501_06860</name>
</gene>
<evidence type="ECO:0000313" key="11">
    <source>
        <dbReference type="EMBL" id="PAU81267.1"/>
    </source>
</evidence>
<dbReference type="GO" id="GO:0032259">
    <property type="term" value="P:methylation"/>
    <property type="evidence" value="ECO:0007669"/>
    <property type="project" value="UniProtKB-KW"/>
</dbReference>
<dbReference type="GO" id="GO:0006364">
    <property type="term" value="P:rRNA processing"/>
    <property type="evidence" value="ECO:0007669"/>
    <property type="project" value="UniProtKB-KW"/>
</dbReference>
<evidence type="ECO:0000256" key="6">
    <source>
        <dbReference type="PIRSR" id="PIRSR028774-1"/>
    </source>
</evidence>
<sequence length="363" mass="39888">MTGTGVIRALCRPGFEADAGQELVSRAAEVGGYGFFVPEAAGWIRFELPGQVAEPVMRAVSLSNLVFVRDWYSGIGLVDPLPGEDRVGAVLEGLRDAGETGPFGRVDVHVPLGETEEALPRFARKWTSPLAKALRGAGILQGNPEEDAGAPGLEILLPDFSRALLARRDPALSSAFHEGVPRLRMPGTAPSRSTLKLEEALHRFFTTDERERVLRHGMTAVDLGAAPGGWTWQLVQRGLAVTAVDNGPMDEALMASGLVTHRTEDAFSWRPAHPVDWLVCDIVDRPARVVELMAEWLENRLCRLAVFNLKLPMKQRWACWQEYRARLEESIAASGADLTVRAAHLYHDREEITCCVAPLTRSR</sequence>
<dbReference type="SUPFAM" id="SSF53335">
    <property type="entry name" value="S-adenosyl-L-methionine-dependent methyltransferases"/>
    <property type="match status" value="1"/>
</dbReference>
<dbReference type="EMBL" id="NSKD01000002">
    <property type="protein sequence ID" value="PAU81267.1"/>
    <property type="molecule type" value="Genomic_DNA"/>
</dbReference>
<dbReference type="Gene3D" id="3.30.2300.20">
    <property type="match status" value="1"/>
</dbReference>
<keyword evidence="5 7" id="KW-0949">S-adenosyl-L-methionine</keyword>
<dbReference type="InterPro" id="IPR040739">
    <property type="entry name" value="RlmM_FDX"/>
</dbReference>
<dbReference type="PANTHER" id="PTHR37524">
    <property type="entry name" value="RIBOSOMAL RNA LARGE SUBUNIT METHYLTRANSFERASE M"/>
    <property type="match status" value="1"/>
</dbReference>
<evidence type="ECO:0000259" key="8">
    <source>
        <dbReference type="Pfam" id="PF01728"/>
    </source>
</evidence>
<feature type="domain" description="Ribosomal RNA large subunit methyltransferase M THUMP-like" evidence="10">
    <location>
        <begin position="85"/>
        <end position="156"/>
    </location>
</feature>
<dbReference type="Pfam" id="PF21239">
    <property type="entry name" value="RLMM_N"/>
    <property type="match status" value="1"/>
</dbReference>
<feature type="domain" description="Ribosomal RNA methyltransferase FtsJ" evidence="8">
    <location>
        <begin position="191"/>
        <end position="283"/>
    </location>
</feature>
<reference evidence="11 12" key="1">
    <citation type="submission" date="2017-08" db="EMBL/GenBank/DDBJ databases">
        <title>Halovibrio sewagensis sp. nov., isolated from wastewater of high salinity.</title>
        <authorList>
            <person name="Dong X."/>
            <person name="Zhang G."/>
        </authorList>
    </citation>
    <scope>NUCLEOTIDE SEQUENCE [LARGE SCALE GENOMIC DNA]</scope>
    <source>
        <strain evidence="11 12">YL5-2</strain>
    </source>
</reference>
<dbReference type="InterPro" id="IPR048646">
    <property type="entry name" value="RlmM_THUMP-like"/>
</dbReference>
<dbReference type="OrthoDB" id="154490at2"/>
<dbReference type="InterPro" id="IPR002877">
    <property type="entry name" value="RNA_MeTrfase_FtsJ_dom"/>
</dbReference>